<sequence length="72" mass="8306">MNCHTQNNAPSLFNTQNNDISLFHTQNNTSPSFTHKTMQELGLKIGEARKVQHNRHMSKLINQLQTGMVSRW</sequence>
<organism evidence="1">
    <name type="scientific">Arion vulgaris</name>
    <dbReference type="NCBI Taxonomy" id="1028688"/>
    <lineage>
        <taxon>Eukaryota</taxon>
        <taxon>Metazoa</taxon>
        <taxon>Spiralia</taxon>
        <taxon>Lophotrochozoa</taxon>
        <taxon>Mollusca</taxon>
        <taxon>Gastropoda</taxon>
        <taxon>Heterobranchia</taxon>
        <taxon>Euthyneura</taxon>
        <taxon>Panpulmonata</taxon>
        <taxon>Eupulmonata</taxon>
        <taxon>Stylommatophora</taxon>
        <taxon>Helicina</taxon>
        <taxon>Arionoidea</taxon>
        <taxon>Arionidae</taxon>
        <taxon>Arion</taxon>
    </lineage>
</organism>
<feature type="non-terminal residue" evidence="1">
    <location>
        <position position="72"/>
    </location>
</feature>
<reference evidence="1" key="1">
    <citation type="submission" date="2014-12" db="EMBL/GenBank/DDBJ databases">
        <title>Insight into the proteome of Arion vulgaris.</title>
        <authorList>
            <person name="Aradska J."/>
            <person name="Bulat T."/>
            <person name="Smidak R."/>
            <person name="Sarate P."/>
            <person name="Gangsoo J."/>
            <person name="Sialana F."/>
            <person name="Bilban M."/>
            <person name="Lubec G."/>
        </authorList>
    </citation>
    <scope>NUCLEOTIDE SEQUENCE</scope>
    <source>
        <tissue evidence="1">Skin</tissue>
    </source>
</reference>
<proteinExistence type="predicted"/>
<dbReference type="AlphaFoldDB" id="A0A0B7BG19"/>
<dbReference type="EMBL" id="HACG01044235">
    <property type="protein sequence ID" value="CEK91100.1"/>
    <property type="molecule type" value="Transcribed_RNA"/>
</dbReference>
<evidence type="ECO:0000313" key="1">
    <source>
        <dbReference type="EMBL" id="CEK91100.1"/>
    </source>
</evidence>
<gene>
    <name evidence="1" type="primary">ORF181019</name>
</gene>
<protein>
    <submittedName>
        <fullName evidence="1">Uncharacterized protein</fullName>
    </submittedName>
</protein>
<accession>A0A0B7BG19</accession>
<name>A0A0B7BG19_9EUPU</name>